<reference evidence="2" key="2">
    <citation type="submission" date="2019-06" db="EMBL/GenBank/DDBJ databases">
        <title>Genomics analysis of Aphanomyces spp. identifies a new class of oomycete effector associated with host adaptation.</title>
        <authorList>
            <person name="Gaulin E."/>
        </authorList>
    </citation>
    <scope>NUCLEOTIDE SEQUENCE</scope>
    <source>
        <strain evidence="2">CBS 578.67</strain>
    </source>
</reference>
<dbReference type="SUPFAM" id="SSF56112">
    <property type="entry name" value="Protein kinase-like (PK-like)"/>
    <property type="match status" value="1"/>
</dbReference>
<dbReference type="Pfam" id="PF00069">
    <property type="entry name" value="Pkinase"/>
    <property type="match status" value="2"/>
</dbReference>
<proteinExistence type="predicted"/>
<dbReference type="PANTHER" id="PTHR44167">
    <property type="entry name" value="OVARIAN-SPECIFIC SERINE/THREONINE-PROTEIN KINASE LOK-RELATED"/>
    <property type="match status" value="1"/>
</dbReference>
<organism evidence="3 4">
    <name type="scientific">Aphanomyces stellatus</name>
    <dbReference type="NCBI Taxonomy" id="120398"/>
    <lineage>
        <taxon>Eukaryota</taxon>
        <taxon>Sar</taxon>
        <taxon>Stramenopiles</taxon>
        <taxon>Oomycota</taxon>
        <taxon>Saprolegniomycetes</taxon>
        <taxon>Saprolegniales</taxon>
        <taxon>Verrucalvaceae</taxon>
        <taxon>Aphanomyces</taxon>
    </lineage>
</organism>
<keyword evidence="4" id="KW-1185">Reference proteome</keyword>
<evidence type="ECO:0000259" key="1">
    <source>
        <dbReference type="PROSITE" id="PS50011"/>
    </source>
</evidence>
<dbReference type="GO" id="GO:0004674">
    <property type="term" value="F:protein serine/threonine kinase activity"/>
    <property type="evidence" value="ECO:0007669"/>
    <property type="project" value="TreeGrafter"/>
</dbReference>
<dbReference type="GO" id="GO:0005737">
    <property type="term" value="C:cytoplasm"/>
    <property type="evidence" value="ECO:0007669"/>
    <property type="project" value="TreeGrafter"/>
</dbReference>
<name>A0A485LUP3_9STRA</name>
<dbReference type="GO" id="GO:0005634">
    <property type="term" value="C:nucleus"/>
    <property type="evidence" value="ECO:0007669"/>
    <property type="project" value="TreeGrafter"/>
</dbReference>
<dbReference type="Proteomes" id="UP000332933">
    <property type="component" value="Unassembled WGS sequence"/>
</dbReference>
<dbReference type="GO" id="GO:0044773">
    <property type="term" value="P:mitotic DNA damage checkpoint signaling"/>
    <property type="evidence" value="ECO:0007669"/>
    <property type="project" value="TreeGrafter"/>
</dbReference>
<dbReference type="SMART" id="SM00220">
    <property type="entry name" value="S_TKc"/>
    <property type="match status" value="1"/>
</dbReference>
<dbReference type="EMBL" id="VJMH01007544">
    <property type="protein sequence ID" value="KAF0682336.1"/>
    <property type="molecule type" value="Genomic_DNA"/>
</dbReference>
<feature type="domain" description="Protein kinase" evidence="1">
    <location>
        <begin position="1"/>
        <end position="290"/>
    </location>
</feature>
<dbReference type="Gene3D" id="1.10.510.10">
    <property type="entry name" value="Transferase(Phosphotransferase) domain 1"/>
    <property type="match status" value="1"/>
</dbReference>
<gene>
    <name evidence="3" type="primary">Aste57867_25519</name>
    <name evidence="2" type="ORF">As57867_025440</name>
    <name evidence="3" type="ORF">ASTE57867_25519</name>
</gene>
<evidence type="ECO:0000313" key="3">
    <source>
        <dbReference type="EMBL" id="VFU02142.1"/>
    </source>
</evidence>
<dbReference type="InterPro" id="IPR011009">
    <property type="entry name" value="Kinase-like_dom_sf"/>
</dbReference>
<sequence>MKFMKNADEYKREIDTRDGLDDTFVLSLLPSIDQAIFQANLKTLKIHGGYPMTEYPHVMVMPATDRSLEDIYLKERPSENERRILLQQIAEGIKLLHQNELVHGDVKKLNVVRVGNRLKLIDLDATTGFEDPMGAKFSSGCLPPELFYKLKSNDEVSMFCNHWASEKEKNSDLWKKVKPKNGLVVKTFQNETTELPYDLVGAQFSLDVWAFGVMMYQVYSGEELVSTDINQDVLEREIEEAATWTQESLIKRIRSKIISNAQVCDLLEKLLVVNPKNRPSMALVLDHAYFKVNTSRITEKVQEVIDKVVEVNRNVLQVDKKVDRVD</sequence>
<dbReference type="PROSITE" id="PS50011">
    <property type="entry name" value="PROTEIN_KINASE_DOM"/>
    <property type="match status" value="1"/>
</dbReference>
<dbReference type="OrthoDB" id="193242at2759"/>
<dbReference type="GO" id="GO:0005524">
    <property type="term" value="F:ATP binding"/>
    <property type="evidence" value="ECO:0007669"/>
    <property type="project" value="InterPro"/>
</dbReference>
<dbReference type="PANTHER" id="PTHR44167:SF24">
    <property type="entry name" value="SERINE_THREONINE-PROTEIN KINASE CHK2"/>
    <property type="match status" value="1"/>
</dbReference>
<evidence type="ECO:0000313" key="2">
    <source>
        <dbReference type="EMBL" id="KAF0682336.1"/>
    </source>
</evidence>
<reference evidence="3 4" key="1">
    <citation type="submission" date="2019-03" db="EMBL/GenBank/DDBJ databases">
        <authorList>
            <person name="Gaulin E."/>
            <person name="Dumas B."/>
        </authorList>
    </citation>
    <scope>NUCLEOTIDE SEQUENCE [LARGE SCALE GENOMIC DNA]</scope>
    <source>
        <strain evidence="3">CBS 568.67</strain>
    </source>
</reference>
<accession>A0A485LUP3</accession>
<evidence type="ECO:0000313" key="4">
    <source>
        <dbReference type="Proteomes" id="UP000332933"/>
    </source>
</evidence>
<protein>
    <submittedName>
        <fullName evidence="3">Aste57867_25519 protein</fullName>
    </submittedName>
</protein>
<dbReference type="InterPro" id="IPR000719">
    <property type="entry name" value="Prot_kinase_dom"/>
</dbReference>
<dbReference type="EMBL" id="CAADRA010007570">
    <property type="protein sequence ID" value="VFU02142.1"/>
    <property type="molecule type" value="Genomic_DNA"/>
</dbReference>
<dbReference type="AlphaFoldDB" id="A0A485LUP3"/>